<name>A0A5D2GZ75_GOSDA</name>
<dbReference type="AlphaFoldDB" id="A0A5D2GZ75"/>
<dbReference type="Proteomes" id="UP000323506">
    <property type="component" value="Chromosome A03"/>
</dbReference>
<reference evidence="1 2" key="1">
    <citation type="submission" date="2019-06" db="EMBL/GenBank/DDBJ databases">
        <title>WGS assembly of Gossypium darwinii.</title>
        <authorList>
            <person name="Chen Z.J."/>
            <person name="Sreedasyam A."/>
            <person name="Ando A."/>
            <person name="Song Q."/>
            <person name="De L."/>
            <person name="Hulse-Kemp A."/>
            <person name="Ding M."/>
            <person name="Ye W."/>
            <person name="Kirkbride R."/>
            <person name="Jenkins J."/>
            <person name="Plott C."/>
            <person name="Lovell J."/>
            <person name="Lin Y.-M."/>
            <person name="Vaughn R."/>
            <person name="Liu B."/>
            <person name="Li W."/>
            <person name="Simpson S."/>
            <person name="Scheffler B."/>
            <person name="Saski C."/>
            <person name="Grover C."/>
            <person name="Hu G."/>
            <person name="Conover J."/>
            <person name="Carlson J."/>
            <person name="Shu S."/>
            <person name="Boston L."/>
            <person name="Williams M."/>
            <person name="Peterson D."/>
            <person name="Mcgee K."/>
            <person name="Jones D."/>
            <person name="Wendel J."/>
            <person name="Stelly D."/>
            <person name="Grimwood J."/>
            <person name="Schmutz J."/>
        </authorList>
    </citation>
    <scope>NUCLEOTIDE SEQUENCE [LARGE SCALE GENOMIC DNA]</scope>
    <source>
        <strain evidence="1">1808015.09</strain>
    </source>
</reference>
<accession>A0A5D2GZ75</accession>
<evidence type="ECO:0000313" key="2">
    <source>
        <dbReference type="Proteomes" id="UP000323506"/>
    </source>
</evidence>
<protein>
    <submittedName>
        <fullName evidence="1">Uncharacterized protein</fullName>
    </submittedName>
</protein>
<organism evidence="1 2">
    <name type="scientific">Gossypium darwinii</name>
    <name type="common">Darwin's cotton</name>
    <name type="synonym">Gossypium barbadense var. darwinii</name>
    <dbReference type="NCBI Taxonomy" id="34276"/>
    <lineage>
        <taxon>Eukaryota</taxon>
        <taxon>Viridiplantae</taxon>
        <taxon>Streptophyta</taxon>
        <taxon>Embryophyta</taxon>
        <taxon>Tracheophyta</taxon>
        <taxon>Spermatophyta</taxon>
        <taxon>Magnoliopsida</taxon>
        <taxon>eudicotyledons</taxon>
        <taxon>Gunneridae</taxon>
        <taxon>Pentapetalae</taxon>
        <taxon>rosids</taxon>
        <taxon>malvids</taxon>
        <taxon>Malvales</taxon>
        <taxon>Malvaceae</taxon>
        <taxon>Malvoideae</taxon>
        <taxon>Gossypium</taxon>
    </lineage>
</organism>
<sequence>MKLATSLENLQQAFNSKNFRFVRLHHAKETQDITQHIPQTPSASSQCVSWNDLNGEIPDEDFRVGQCPLMADKP</sequence>
<proteinExistence type="predicted"/>
<dbReference type="EMBL" id="CM017690">
    <property type="protein sequence ID" value="TYH23565.1"/>
    <property type="molecule type" value="Genomic_DNA"/>
</dbReference>
<evidence type="ECO:0000313" key="1">
    <source>
        <dbReference type="EMBL" id="TYH23565.1"/>
    </source>
</evidence>
<keyword evidence="2" id="KW-1185">Reference proteome</keyword>
<gene>
    <name evidence="1" type="ORF">ES288_A03G023900v1</name>
</gene>